<keyword evidence="3" id="KW-1185">Reference proteome</keyword>
<dbReference type="Pfam" id="PF03235">
    <property type="entry name" value="GmrSD_N"/>
    <property type="match status" value="1"/>
</dbReference>
<gene>
    <name evidence="2" type="ORF">LAL4801_03759</name>
</gene>
<dbReference type="EMBL" id="CXST01000002">
    <property type="protein sequence ID" value="CTQ45309.1"/>
    <property type="molecule type" value="Genomic_DNA"/>
</dbReference>
<dbReference type="PANTHER" id="PTHR37292">
    <property type="entry name" value="VNG6097C"/>
    <property type="match status" value="1"/>
</dbReference>
<evidence type="ECO:0000259" key="1">
    <source>
        <dbReference type="Pfam" id="PF03235"/>
    </source>
</evidence>
<reference evidence="3" key="1">
    <citation type="submission" date="2015-07" db="EMBL/GenBank/DDBJ databases">
        <authorList>
            <person name="Rodrigo-Torres Lidia"/>
            <person name="Arahal R.David."/>
        </authorList>
    </citation>
    <scope>NUCLEOTIDE SEQUENCE [LARGE SCALE GENOMIC DNA]</scope>
    <source>
        <strain evidence="3">CECT 4801</strain>
    </source>
</reference>
<dbReference type="PANTHER" id="PTHR37292:SF2">
    <property type="entry name" value="DUF262 DOMAIN-CONTAINING PROTEIN"/>
    <property type="match status" value="1"/>
</dbReference>
<evidence type="ECO:0000313" key="3">
    <source>
        <dbReference type="Proteomes" id="UP000048926"/>
    </source>
</evidence>
<organism evidence="2 3">
    <name type="scientific">Roseibium aggregatum</name>
    <dbReference type="NCBI Taxonomy" id="187304"/>
    <lineage>
        <taxon>Bacteria</taxon>
        <taxon>Pseudomonadati</taxon>
        <taxon>Pseudomonadota</taxon>
        <taxon>Alphaproteobacteria</taxon>
        <taxon>Hyphomicrobiales</taxon>
        <taxon>Stappiaceae</taxon>
        <taxon>Roseibium</taxon>
    </lineage>
</organism>
<accession>A0A0M6Y7C8</accession>
<dbReference type="RefSeq" id="WP_055658302.1">
    <property type="nucleotide sequence ID" value="NZ_CXST01000002.1"/>
</dbReference>
<sequence length="561" mass="64420">MTINAQNRSLPDWFTRIRTRQTVLPRFQRFEAWSHSTVTQMINTILQGLPVGALLVLEIGDQEPFISRTIVGAPKTGERVTEHLLDGQQRLTGLWRALHNNYEDRTYFLFLKPDEETGASCYVDSIGRWKKDGDTEHRPFWANKPKEQWKRRMIPLDLFAPGDEANTRYKTWSREAIPDADEREDISDQRADIRQNFATFNLPFLSLPVTTSKATALEVFIQMNTSAAPLKTYDIVVAQVEAGLGKSLHDLVATVKTECPNMAAYYEPEELTLYASALLQGKPPTNQTYLEKEFGQKLLEHWDELISGIKRTEIFLEEERIFDATRLPTDIVVPVLTALWSRVPNGLDKEGHARSILRKYIWRAFFSNRYEKSTNTRSLTDYLELKALLDGETKTQPVIFDSQQHPLPHNNELMLAGWPTKKERLARAILALALREGGDDLADGSTVSRFNLPKREYHHLFPDAHLTKEGREPSEIFRSLNCALITWKTNRTIAAKKPERYLAERLEGTGVDEKEIRLRIAKHIIPYDEMITGNYDAFLLKRAEMVRARMMEVCGASDKTE</sequence>
<name>A0A0M6Y7C8_9HYPH</name>
<dbReference type="OrthoDB" id="9798761at2"/>
<dbReference type="AlphaFoldDB" id="A0A0M6Y7C8"/>
<feature type="domain" description="GmrSD restriction endonucleases N-terminal" evidence="1">
    <location>
        <begin position="14"/>
        <end position="239"/>
    </location>
</feature>
<protein>
    <recommendedName>
        <fullName evidence="1">GmrSD restriction endonucleases N-terminal domain-containing protein</fullName>
    </recommendedName>
</protein>
<proteinExistence type="predicted"/>
<dbReference type="InterPro" id="IPR004919">
    <property type="entry name" value="GmrSD_N"/>
</dbReference>
<dbReference type="Proteomes" id="UP000048926">
    <property type="component" value="Unassembled WGS sequence"/>
</dbReference>
<evidence type="ECO:0000313" key="2">
    <source>
        <dbReference type="EMBL" id="CTQ45309.1"/>
    </source>
</evidence>